<name>A0A0F4GYR7_9PEZI</name>
<dbReference type="Proteomes" id="UP000033647">
    <property type="component" value="Unassembled WGS sequence"/>
</dbReference>
<evidence type="ECO:0000313" key="1">
    <source>
        <dbReference type="EMBL" id="KJY02570.1"/>
    </source>
</evidence>
<reference evidence="1 2" key="1">
    <citation type="submission" date="2015-03" db="EMBL/GenBank/DDBJ databases">
        <title>RNA-seq based gene annotation and comparative genomics of four Zymoseptoria species reveal species-specific pathogenicity related genes and transposable element activity.</title>
        <authorList>
            <person name="Grandaubert J."/>
            <person name="Bhattacharyya A."/>
            <person name="Stukenbrock E.H."/>
        </authorList>
    </citation>
    <scope>NUCLEOTIDE SEQUENCE [LARGE SCALE GENOMIC DNA]</scope>
    <source>
        <strain evidence="1 2">Zb18110</strain>
    </source>
</reference>
<dbReference type="OrthoDB" id="10373269at2759"/>
<protein>
    <submittedName>
        <fullName evidence="1">Uncharacterized protein</fullName>
    </submittedName>
</protein>
<accession>A0A0F4GYR7</accession>
<keyword evidence="2" id="KW-1185">Reference proteome</keyword>
<dbReference type="AlphaFoldDB" id="A0A0F4GYR7"/>
<evidence type="ECO:0000313" key="2">
    <source>
        <dbReference type="Proteomes" id="UP000033647"/>
    </source>
</evidence>
<gene>
    <name evidence="1" type="ORF">TI39_contig41g00008</name>
</gene>
<sequence>MTEAQYRATNAAVSVSDTRVFARIANITTSRTDVEERDYEKEMKRRWTDIHTAHMRLLKVGHRIEERYDGDMTSLEYYGRLDATGRVRLFSKVEGESYKALKNRHFPDAVFDEATTEDYEVLRPKLLYLRMQIANLETTERAGVISRMEADIISRSSKCRRVAITIADAFRYVLEKQIEPWPGWNFTMHNVSGALDLVERLQVKFQLPSIYYFRVTAALAARQLLLTWHSLPFWFTLNPCHIDTYIKMYEEFAMIGNTTVRHRNTLNYAAVVSGHPKDFQEVVFQERFDLTQGPVVKSVQDLQVLTAASIIAGPLFEETLQSLLTEA</sequence>
<proteinExistence type="predicted"/>
<organism evidence="1 2">
    <name type="scientific">Zymoseptoria brevis</name>
    <dbReference type="NCBI Taxonomy" id="1047168"/>
    <lineage>
        <taxon>Eukaryota</taxon>
        <taxon>Fungi</taxon>
        <taxon>Dikarya</taxon>
        <taxon>Ascomycota</taxon>
        <taxon>Pezizomycotina</taxon>
        <taxon>Dothideomycetes</taxon>
        <taxon>Dothideomycetidae</taxon>
        <taxon>Mycosphaerellales</taxon>
        <taxon>Mycosphaerellaceae</taxon>
        <taxon>Zymoseptoria</taxon>
    </lineage>
</organism>
<dbReference type="EMBL" id="LAFY01000038">
    <property type="protein sequence ID" value="KJY02570.1"/>
    <property type="molecule type" value="Genomic_DNA"/>
</dbReference>
<comment type="caution">
    <text evidence="1">The sequence shown here is derived from an EMBL/GenBank/DDBJ whole genome shotgun (WGS) entry which is preliminary data.</text>
</comment>